<evidence type="ECO:0000313" key="8">
    <source>
        <dbReference type="EMBL" id="MFC4352450.1"/>
    </source>
</evidence>
<sequence>MALNEQNKVSAEQRMGNRDLLNLVSPPRADRLRRLAFWLAAAVLLGYSAWASGVISLKLFTGLPKLGDAFVMMLVPSGFQHLPEFLWALMETVAMAFLGTLLAGLMAIPLALLCARTTFPIRILQFGFRRFSDSLRSLDYLIWALIFVRAIGLGPFAGILAIAVVDLGTLAKLYSEAIDNASRKPSEGVQAAGGTWLDSIRLGILPQVLPNILSATLYMWESNTRSATILGIVGAGGIGYQLADRLRVYEFGQASLMIILIIIAVASIDSLSGILRRRLIGRQ</sequence>
<dbReference type="EMBL" id="JBHSCW010000007">
    <property type="protein sequence ID" value="MFC4352450.1"/>
    <property type="molecule type" value="Genomic_DNA"/>
</dbReference>
<feature type="transmembrane region" description="Helical" evidence="6">
    <location>
        <begin position="255"/>
        <end position="275"/>
    </location>
</feature>
<dbReference type="Pfam" id="PF00528">
    <property type="entry name" value="BPD_transp_1"/>
    <property type="match status" value="1"/>
</dbReference>
<keyword evidence="9" id="KW-1185">Reference proteome</keyword>
<evidence type="ECO:0000256" key="5">
    <source>
        <dbReference type="ARBA" id="ARBA00023136"/>
    </source>
</evidence>
<evidence type="ECO:0000256" key="3">
    <source>
        <dbReference type="ARBA" id="ARBA00022692"/>
    </source>
</evidence>
<comment type="similarity">
    <text evidence="6">Belongs to the binding-protein-dependent transport system permease family.</text>
</comment>
<accession>A0ABV8UPH1</accession>
<feature type="transmembrane region" description="Helical" evidence="6">
    <location>
        <begin position="96"/>
        <end position="119"/>
    </location>
</feature>
<dbReference type="PROSITE" id="PS50928">
    <property type="entry name" value="ABC_TM1"/>
    <property type="match status" value="1"/>
</dbReference>
<keyword evidence="2 6" id="KW-0813">Transport</keyword>
<dbReference type="Gene3D" id="1.10.3720.10">
    <property type="entry name" value="MetI-like"/>
    <property type="match status" value="1"/>
</dbReference>
<evidence type="ECO:0000256" key="4">
    <source>
        <dbReference type="ARBA" id="ARBA00022989"/>
    </source>
</evidence>
<evidence type="ECO:0000313" key="9">
    <source>
        <dbReference type="Proteomes" id="UP001595799"/>
    </source>
</evidence>
<dbReference type="Proteomes" id="UP001595799">
    <property type="component" value="Unassembled WGS sequence"/>
</dbReference>
<dbReference type="RefSeq" id="WP_382422802.1">
    <property type="nucleotide sequence ID" value="NZ_JBHSCW010000007.1"/>
</dbReference>
<gene>
    <name evidence="8" type="primary">phnE</name>
    <name evidence="8" type="ORF">ACFOW6_12945</name>
</gene>
<dbReference type="InterPro" id="IPR035906">
    <property type="entry name" value="MetI-like_sf"/>
</dbReference>
<name>A0ABV8UPH1_9PROT</name>
<proteinExistence type="inferred from homology"/>
<feature type="transmembrane region" description="Helical" evidence="6">
    <location>
        <begin position="140"/>
        <end position="165"/>
    </location>
</feature>
<evidence type="ECO:0000256" key="1">
    <source>
        <dbReference type="ARBA" id="ARBA00004651"/>
    </source>
</evidence>
<evidence type="ECO:0000259" key="7">
    <source>
        <dbReference type="PROSITE" id="PS50928"/>
    </source>
</evidence>
<keyword evidence="5 6" id="KW-0472">Membrane</keyword>
<keyword evidence="4 6" id="KW-1133">Transmembrane helix</keyword>
<dbReference type="CDD" id="cd06261">
    <property type="entry name" value="TM_PBP2"/>
    <property type="match status" value="1"/>
</dbReference>
<dbReference type="PANTHER" id="PTHR30043">
    <property type="entry name" value="PHOSPHONATES TRANSPORT SYSTEM PERMEASE PROTEIN"/>
    <property type="match status" value="1"/>
</dbReference>
<dbReference type="NCBIfam" id="TIGR01097">
    <property type="entry name" value="PhnE"/>
    <property type="match status" value="1"/>
</dbReference>
<dbReference type="SUPFAM" id="SSF161098">
    <property type="entry name" value="MetI-like"/>
    <property type="match status" value="1"/>
</dbReference>
<dbReference type="PANTHER" id="PTHR30043:SF9">
    <property type="entry name" value="PHOSPHONATES TRANSPORT SYSTEM PERMEASE PROTEIN"/>
    <property type="match status" value="1"/>
</dbReference>
<keyword evidence="3 6" id="KW-0812">Transmembrane</keyword>
<dbReference type="InterPro" id="IPR005769">
    <property type="entry name" value="PhnE/PtxC"/>
</dbReference>
<evidence type="ECO:0000256" key="2">
    <source>
        <dbReference type="ARBA" id="ARBA00022448"/>
    </source>
</evidence>
<evidence type="ECO:0000256" key="6">
    <source>
        <dbReference type="RuleBase" id="RU363032"/>
    </source>
</evidence>
<organism evidence="8 9">
    <name type="scientific">Fodinicurvata halophila</name>
    <dbReference type="NCBI Taxonomy" id="1419723"/>
    <lineage>
        <taxon>Bacteria</taxon>
        <taxon>Pseudomonadati</taxon>
        <taxon>Pseudomonadota</taxon>
        <taxon>Alphaproteobacteria</taxon>
        <taxon>Rhodospirillales</taxon>
        <taxon>Rhodovibrionaceae</taxon>
        <taxon>Fodinicurvata</taxon>
    </lineage>
</organism>
<comment type="caution">
    <text evidence="8">The sequence shown here is derived from an EMBL/GenBank/DDBJ whole genome shotgun (WGS) entry which is preliminary data.</text>
</comment>
<feature type="transmembrane region" description="Helical" evidence="6">
    <location>
        <begin position="35"/>
        <end position="57"/>
    </location>
</feature>
<comment type="subcellular location">
    <subcellularLocation>
        <location evidence="1 6">Cell membrane</location>
        <topology evidence="1 6">Multi-pass membrane protein</topology>
    </subcellularLocation>
</comment>
<protein>
    <submittedName>
        <fullName evidence="8">Phosphonate ABC transporter, permease protein PhnE</fullName>
    </submittedName>
</protein>
<feature type="domain" description="ABC transmembrane type-1" evidence="7">
    <location>
        <begin position="89"/>
        <end position="272"/>
    </location>
</feature>
<reference evidence="9" key="1">
    <citation type="journal article" date="2019" name="Int. J. Syst. Evol. Microbiol.">
        <title>The Global Catalogue of Microorganisms (GCM) 10K type strain sequencing project: providing services to taxonomists for standard genome sequencing and annotation.</title>
        <authorList>
            <consortium name="The Broad Institute Genomics Platform"/>
            <consortium name="The Broad Institute Genome Sequencing Center for Infectious Disease"/>
            <person name="Wu L."/>
            <person name="Ma J."/>
        </authorList>
    </citation>
    <scope>NUCLEOTIDE SEQUENCE [LARGE SCALE GENOMIC DNA]</scope>
    <source>
        <strain evidence="9">CECT 8472</strain>
    </source>
</reference>
<dbReference type="InterPro" id="IPR000515">
    <property type="entry name" value="MetI-like"/>
</dbReference>